<evidence type="ECO:0000259" key="6">
    <source>
        <dbReference type="PROSITE" id="PS51722"/>
    </source>
</evidence>
<dbReference type="SUPFAM" id="SSF52156">
    <property type="entry name" value="Initiation factor IF2/eIF5b, domain 3"/>
    <property type="match status" value="1"/>
</dbReference>
<evidence type="ECO:0000256" key="5">
    <source>
        <dbReference type="ARBA" id="ARBA00023134"/>
    </source>
</evidence>
<dbReference type="Gene3D" id="3.40.50.300">
    <property type="entry name" value="P-loop containing nucleotide triphosphate hydrolases"/>
    <property type="match status" value="1"/>
</dbReference>
<evidence type="ECO:0000313" key="8">
    <source>
        <dbReference type="Proteomes" id="UP000298061"/>
    </source>
</evidence>
<dbReference type="EMBL" id="SFCI01000298">
    <property type="protein sequence ID" value="TFY80720.1"/>
    <property type="molecule type" value="Genomic_DNA"/>
</dbReference>
<proteinExistence type="inferred from homology"/>
<evidence type="ECO:0000256" key="4">
    <source>
        <dbReference type="ARBA" id="ARBA00022917"/>
    </source>
</evidence>
<dbReference type="OrthoDB" id="361630at2759"/>
<keyword evidence="2" id="KW-0396">Initiation factor</keyword>
<dbReference type="InterPro" id="IPR027417">
    <property type="entry name" value="P-loop_NTPase"/>
</dbReference>
<keyword evidence="4" id="KW-0648">Protein biosynthesis</keyword>
<dbReference type="GO" id="GO:0003924">
    <property type="term" value="F:GTPase activity"/>
    <property type="evidence" value="ECO:0007669"/>
    <property type="project" value="InterPro"/>
</dbReference>
<dbReference type="InterPro" id="IPR015760">
    <property type="entry name" value="TIF_IF2"/>
</dbReference>
<comment type="similarity">
    <text evidence="1">Belongs to the TRAFAC class translation factor GTPase superfamily. Classic translation factor GTPase family. IF-2 subfamily.</text>
</comment>
<organism evidence="7 8">
    <name type="scientific">Hericium alpestre</name>
    <dbReference type="NCBI Taxonomy" id="135208"/>
    <lineage>
        <taxon>Eukaryota</taxon>
        <taxon>Fungi</taxon>
        <taxon>Dikarya</taxon>
        <taxon>Basidiomycota</taxon>
        <taxon>Agaricomycotina</taxon>
        <taxon>Agaricomycetes</taxon>
        <taxon>Russulales</taxon>
        <taxon>Hericiaceae</taxon>
        <taxon>Hericium</taxon>
    </lineage>
</organism>
<dbReference type="Pfam" id="PF11987">
    <property type="entry name" value="IF-2"/>
    <property type="match status" value="1"/>
</dbReference>
<dbReference type="InterPro" id="IPR044145">
    <property type="entry name" value="IF2_II"/>
</dbReference>
<protein>
    <recommendedName>
        <fullName evidence="6">Tr-type G domain-containing protein</fullName>
    </recommendedName>
</protein>
<dbReference type="InterPro" id="IPR036925">
    <property type="entry name" value="TIF_IF2_dom3_sf"/>
</dbReference>
<dbReference type="STRING" id="135208.A0A4Z0A2P7"/>
<dbReference type="InterPro" id="IPR023115">
    <property type="entry name" value="TIF_IF2_dom3"/>
</dbReference>
<dbReference type="PROSITE" id="PS51722">
    <property type="entry name" value="G_TR_2"/>
    <property type="match status" value="1"/>
</dbReference>
<dbReference type="InterPro" id="IPR009000">
    <property type="entry name" value="Transl_B-barrel_sf"/>
</dbReference>
<name>A0A4Z0A2P7_9AGAM</name>
<dbReference type="GO" id="GO:0005525">
    <property type="term" value="F:GTP binding"/>
    <property type="evidence" value="ECO:0007669"/>
    <property type="project" value="UniProtKB-KW"/>
</dbReference>
<dbReference type="AlphaFoldDB" id="A0A4Z0A2P7"/>
<comment type="caution">
    <text evidence="7">The sequence shown here is derived from an EMBL/GenBank/DDBJ whole genome shotgun (WGS) entry which is preliminary data.</text>
</comment>
<dbReference type="PANTHER" id="PTHR43381">
    <property type="entry name" value="TRANSLATION INITIATION FACTOR IF-2-RELATED"/>
    <property type="match status" value="1"/>
</dbReference>
<dbReference type="Pfam" id="PF00009">
    <property type="entry name" value="GTP_EFTU"/>
    <property type="match status" value="1"/>
</dbReference>
<evidence type="ECO:0000256" key="1">
    <source>
        <dbReference type="ARBA" id="ARBA00007733"/>
    </source>
</evidence>
<dbReference type="SUPFAM" id="SSF50447">
    <property type="entry name" value="Translation proteins"/>
    <property type="match status" value="2"/>
</dbReference>
<sequence>MRARGASVTDIVVLVVAADDGVKPQTKEVIELFKKDEANVQLVVAINKVDRPGVDIEKVHHSLLVEDVHLEAIGGDIPSVEVSGLTGQGLDQLVETISAVAEMQDLRAERDGNVEGHVLESKVQKGLGPVATVLISRGCLKPGTHIICGTTFAKVRVMNDAAGQSVKAVYPGMAVTVSGWKELPKAGDEVLQGSEQDVKKAVVNRERKAEEDALLTDVEAINSQRRLDRDQRELEVQAAAQGTIVQVERAADDGPKELRLVIKGDVSGSVEALVGALEGIGNKLARVKIVSTGVGEVTESDVLRAKAAEGMIVAFSVPVPRPSAAAAGSSNVPIFSSAIIYKVMDEVTEHVTALLPTEYDRRIVAEATVLQLFDIQLGNKRFKKVAGSRITNGILQKSKPVQVVRAGTVVYEGHLDTFRHLKKDLTEASKGLECGISIQGFQDLREGDTIQSYENVEKPKVLY</sequence>
<keyword evidence="8" id="KW-1185">Reference proteome</keyword>
<dbReference type="Proteomes" id="UP000298061">
    <property type="component" value="Unassembled WGS sequence"/>
</dbReference>
<dbReference type="GO" id="GO:0005737">
    <property type="term" value="C:cytoplasm"/>
    <property type="evidence" value="ECO:0007669"/>
    <property type="project" value="TreeGrafter"/>
</dbReference>
<keyword evidence="5" id="KW-0342">GTP-binding</keyword>
<evidence type="ECO:0000256" key="3">
    <source>
        <dbReference type="ARBA" id="ARBA00022741"/>
    </source>
</evidence>
<feature type="domain" description="Tr-type G" evidence="6">
    <location>
        <begin position="1"/>
        <end position="107"/>
    </location>
</feature>
<reference evidence="7 8" key="1">
    <citation type="submission" date="2019-02" db="EMBL/GenBank/DDBJ databases">
        <title>Genome sequencing of the rare red list fungi Hericium alpestre (H. flagellum).</title>
        <authorList>
            <person name="Buettner E."/>
            <person name="Kellner H."/>
        </authorList>
    </citation>
    <scope>NUCLEOTIDE SEQUENCE [LARGE SCALE GENOMIC DNA]</scope>
    <source>
        <strain evidence="7 8">DSM 108284</strain>
    </source>
</reference>
<dbReference type="FunFam" id="3.40.50.10050:FF:000001">
    <property type="entry name" value="Translation initiation factor IF-2"/>
    <property type="match status" value="1"/>
</dbReference>
<keyword evidence="3" id="KW-0547">Nucleotide-binding</keyword>
<dbReference type="CDD" id="cd03702">
    <property type="entry name" value="IF2_mtIF2_II"/>
    <property type="match status" value="1"/>
</dbReference>
<dbReference type="InterPro" id="IPR000795">
    <property type="entry name" value="T_Tr_GTP-bd_dom"/>
</dbReference>
<evidence type="ECO:0000256" key="2">
    <source>
        <dbReference type="ARBA" id="ARBA00022540"/>
    </source>
</evidence>
<dbReference type="SUPFAM" id="SSF52540">
    <property type="entry name" value="P-loop containing nucleoside triphosphate hydrolases"/>
    <property type="match status" value="1"/>
</dbReference>
<gene>
    <name evidence="7" type="ORF">EWM64_g3293</name>
</gene>
<dbReference type="PANTHER" id="PTHR43381:SF20">
    <property type="entry name" value="TRANSLATION INITIATION FACTOR IF-2, MITOCHONDRIAL"/>
    <property type="match status" value="1"/>
</dbReference>
<dbReference type="Gene3D" id="3.40.50.10050">
    <property type="entry name" value="Translation initiation factor IF- 2, domain 3"/>
    <property type="match status" value="1"/>
</dbReference>
<accession>A0A4Z0A2P7</accession>
<dbReference type="Gene3D" id="2.40.30.10">
    <property type="entry name" value="Translation factors"/>
    <property type="match status" value="2"/>
</dbReference>
<dbReference type="FunFam" id="2.40.30.10:FF:000008">
    <property type="entry name" value="Translation initiation factor IF-2"/>
    <property type="match status" value="1"/>
</dbReference>
<dbReference type="InterPro" id="IPR053905">
    <property type="entry name" value="EF-G-like_DII"/>
</dbReference>
<dbReference type="CDD" id="cd03692">
    <property type="entry name" value="mtIF2_IVc"/>
    <property type="match status" value="1"/>
</dbReference>
<dbReference type="Pfam" id="PF22042">
    <property type="entry name" value="EF-G_D2"/>
    <property type="match status" value="1"/>
</dbReference>
<dbReference type="GO" id="GO:0003743">
    <property type="term" value="F:translation initiation factor activity"/>
    <property type="evidence" value="ECO:0007669"/>
    <property type="project" value="UniProtKB-KW"/>
</dbReference>
<evidence type="ECO:0000313" key="7">
    <source>
        <dbReference type="EMBL" id="TFY80720.1"/>
    </source>
</evidence>